<dbReference type="Gene3D" id="1.10.510.10">
    <property type="entry name" value="Transferase(Phosphotransferase) domain 1"/>
    <property type="match status" value="1"/>
</dbReference>
<evidence type="ECO:0000313" key="3">
    <source>
        <dbReference type="Proteomes" id="UP001358417"/>
    </source>
</evidence>
<dbReference type="InterPro" id="IPR000719">
    <property type="entry name" value="Prot_kinase_dom"/>
</dbReference>
<dbReference type="GO" id="GO:0044773">
    <property type="term" value="P:mitotic DNA damage checkpoint signaling"/>
    <property type="evidence" value="ECO:0007669"/>
    <property type="project" value="TreeGrafter"/>
</dbReference>
<dbReference type="Pfam" id="PF00069">
    <property type="entry name" value="Pkinase"/>
    <property type="match status" value="1"/>
</dbReference>
<dbReference type="Gene3D" id="3.30.200.20">
    <property type="entry name" value="Phosphorylase Kinase, domain 1"/>
    <property type="match status" value="1"/>
</dbReference>
<comment type="caution">
    <text evidence="2">The sequence shown here is derived from an EMBL/GenBank/DDBJ whole genome shotgun (WGS) entry which is preliminary data.</text>
</comment>
<dbReference type="PROSITE" id="PS00108">
    <property type="entry name" value="PROTEIN_KINASE_ST"/>
    <property type="match status" value="1"/>
</dbReference>
<dbReference type="GeneID" id="89977702"/>
<dbReference type="Proteomes" id="UP001358417">
    <property type="component" value="Unassembled WGS sequence"/>
</dbReference>
<dbReference type="GO" id="GO:0005737">
    <property type="term" value="C:cytoplasm"/>
    <property type="evidence" value="ECO:0007669"/>
    <property type="project" value="TreeGrafter"/>
</dbReference>
<dbReference type="InterPro" id="IPR011009">
    <property type="entry name" value="Kinase-like_dom_sf"/>
</dbReference>
<dbReference type="GO" id="GO:0004674">
    <property type="term" value="F:protein serine/threonine kinase activity"/>
    <property type="evidence" value="ECO:0007669"/>
    <property type="project" value="TreeGrafter"/>
</dbReference>
<dbReference type="Gene3D" id="2.40.70.10">
    <property type="entry name" value="Acid Proteases"/>
    <property type="match status" value="1"/>
</dbReference>
<dbReference type="InterPro" id="IPR008271">
    <property type="entry name" value="Ser/Thr_kinase_AS"/>
</dbReference>
<dbReference type="SUPFAM" id="SSF56112">
    <property type="entry name" value="Protein kinase-like (PK-like)"/>
    <property type="match status" value="1"/>
</dbReference>
<evidence type="ECO:0000259" key="1">
    <source>
        <dbReference type="PROSITE" id="PS50011"/>
    </source>
</evidence>
<dbReference type="AlphaFoldDB" id="A0AAV9MWX6"/>
<dbReference type="PANTHER" id="PTHR44167">
    <property type="entry name" value="OVARIAN-SPECIFIC SERINE/THREONINE-PROTEIN KINASE LOK-RELATED"/>
    <property type="match status" value="1"/>
</dbReference>
<dbReference type="PROSITE" id="PS50011">
    <property type="entry name" value="PROTEIN_KINASE_DOM"/>
    <property type="match status" value="1"/>
</dbReference>
<reference evidence="2 3" key="1">
    <citation type="submission" date="2023-08" db="EMBL/GenBank/DDBJ databases">
        <title>Black Yeasts Isolated from many extreme environments.</title>
        <authorList>
            <person name="Coleine C."/>
            <person name="Stajich J.E."/>
            <person name="Selbmann L."/>
        </authorList>
    </citation>
    <scope>NUCLEOTIDE SEQUENCE [LARGE SCALE GENOMIC DNA]</scope>
    <source>
        <strain evidence="2 3">CCFEE 5792</strain>
    </source>
</reference>
<dbReference type="InterPro" id="IPR021109">
    <property type="entry name" value="Peptidase_aspartic_dom_sf"/>
</dbReference>
<proteinExistence type="predicted"/>
<dbReference type="GO" id="GO:0005524">
    <property type="term" value="F:ATP binding"/>
    <property type="evidence" value="ECO:0007669"/>
    <property type="project" value="InterPro"/>
</dbReference>
<dbReference type="CDD" id="cd00180">
    <property type="entry name" value="PKc"/>
    <property type="match status" value="1"/>
</dbReference>
<evidence type="ECO:0000313" key="2">
    <source>
        <dbReference type="EMBL" id="KAK5045210.1"/>
    </source>
</evidence>
<sequence length="512" mass="57831">MSLPDLPGVDILRFAENGEVPWQRDNDCGSDGRGSYSIVFRALKGNETFAVKDIRQTERAEQGPHLSPIEVSKSEIRLLKVCDHPNVLTYVAAYTNDKIPDHIYIVTQPWADMNLADFVGIEIRGKWPDCKWWTSKTPFDRCCLLFKGLLDGLSYLHSHAIFHKDIKPENILLLGDRPILADFGVSKLYRPNGGTRYTNSTPEYLSPEQIAHESSTPQADVFAMGCCFLHLLSIADSNSQWHKESQAVFYREDTNWQYGNLTMVGRLLELLQRQMKSQSWPLRLLGCLTREMLLEDPGQRLTSTELLALLQTIHTDSLDRSLPILLQSQTLILEDAVSAHDFQEPKISMLVALTNRNQRQRLDDPQLLPTSKERIELKVSVDTGSSFNIISSATVERLIAGGLLEGTDAADITLFSVGGTIHVTRSIWIAVEQLDSRLIRSKFLVLDNANAYFQIMFGVAFLKQLPPQTRSDMFNHLTRLDYQSPAPMLSLPAVIFSATGYQHLVLRLLYEN</sequence>
<dbReference type="PANTHER" id="PTHR44167:SF24">
    <property type="entry name" value="SERINE_THREONINE-PROTEIN KINASE CHK2"/>
    <property type="match status" value="1"/>
</dbReference>
<organism evidence="2 3">
    <name type="scientific">Exophiala bonariae</name>
    <dbReference type="NCBI Taxonomy" id="1690606"/>
    <lineage>
        <taxon>Eukaryota</taxon>
        <taxon>Fungi</taxon>
        <taxon>Dikarya</taxon>
        <taxon>Ascomycota</taxon>
        <taxon>Pezizomycotina</taxon>
        <taxon>Eurotiomycetes</taxon>
        <taxon>Chaetothyriomycetidae</taxon>
        <taxon>Chaetothyriales</taxon>
        <taxon>Herpotrichiellaceae</taxon>
        <taxon>Exophiala</taxon>
    </lineage>
</organism>
<dbReference type="CDD" id="cd00303">
    <property type="entry name" value="retropepsin_like"/>
    <property type="match status" value="1"/>
</dbReference>
<keyword evidence="3" id="KW-1185">Reference proteome</keyword>
<protein>
    <recommendedName>
        <fullName evidence="1">Protein kinase domain-containing protein</fullName>
    </recommendedName>
</protein>
<name>A0AAV9MWX6_9EURO</name>
<dbReference type="RefSeq" id="XP_064700846.1">
    <property type="nucleotide sequence ID" value="XM_064853083.1"/>
</dbReference>
<feature type="domain" description="Protein kinase" evidence="1">
    <location>
        <begin position="25"/>
        <end position="313"/>
    </location>
</feature>
<dbReference type="EMBL" id="JAVRRD010000039">
    <property type="protein sequence ID" value="KAK5045210.1"/>
    <property type="molecule type" value="Genomic_DNA"/>
</dbReference>
<dbReference type="GO" id="GO:0005634">
    <property type="term" value="C:nucleus"/>
    <property type="evidence" value="ECO:0007669"/>
    <property type="project" value="TreeGrafter"/>
</dbReference>
<dbReference type="SMART" id="SM00220">
    <property type="entry name" value="S_TKc"/>
    <property type="match status" value="1"/>
</dbReference>
<accession>A0AAV9MWX6</accession>
<gene>
    <name evidence="2" type="ORF">LTR84_009543</name>
</gene>